<accession>A0A427AJC0</accession>
<sequence length="246" mass="28243">MVVFCASIFGDSYRGLRTSERTRFYTRNKDKDRHKNIFFPANSNFHHRCSIDPLPSVLEPDLDLLRLDVGEDRTFPYELLPSQGARLRALAVDPLERLHLLRRVPHVLPRIHRRSLLQPLPHLLPAYNHRHLAPARRPLKLQPFPTQRTHRPQKPHATPFLRLLSSGRRITAPQELPAEEGCPIFLCCVAAIALRRRGNRKEEESGKEASCSVSVWDWLPYALYLAFIANVVVVAAFVLVFRAGML</sequence>
<comment type="caution">
    <text evidence="2">The sequence shown here is derived from an EMBL/GenBank/DDBJ whole genome shotgun (WGS) entry which is preliminary data.</text>
</comment>
<evidence type="ECO:0000313" key="2">
    <source>
        <dbReference type="EMBL" id="RRT76348.1"/>
    </source>
</evidence>
<keyword evidence="1" id="KW-0472">Membrane</keyword>
<proteinExistence type="predicted"/>
<dbReference type="EMBL" id="AMZH03002218">
    <property type="protein sequence ID" value="RRT76348.1"/>
    <property type="molecule type" value="Genomic_DNA"/>
</dbReference>
<evidence type="ECO:0000313" key="3">
    <source>
        <dbReference type="Proteomes" id="UP000287651"/>
    </source>
</evidence>
<feature type="transmembrane region" description="Helical" evidence="1">
    <location>
        <begin position="218"/>
        <end position="241"/>
    </location>
</feature>
<gene>
    <name evidence="2" type="ORF">B296_00018591</name>
</gene>
<evidence type="ECO:0000256" key="1">
    <source>
        <dbReference type="SAM" id="Phobius"/>
    </source>
</evidence>
<keyword evidence="1" id="KW-1133">Transmembrane helix</keyword>
<dbReference type="AlphaFoldDB" id="A0A427AJC0"/>
<dbReference type="Proteomes" id="UP000287651">
    <property type="component" value="Unassembled WGS sequence"/>
</dbReference>
<keyword evidence="1" id="KW-0812">Transmembrane</keyword>
<reference evidence="2 3" key="1">
    <citation type="journal article" date="2014" name="Agronomy (Basel)">
        <title>A Draft Genome Sequence for Ensete ventricosum, the Drought-Tolerant Tree Against Hunger.</title>
        <authorList>
            <person name="Harrison J."/>
            <person name="Moore K.A."/>
            <person name="Paszkiewicz K."/>
            <person name="Jones T."/>
            <person name="Grant M."/>
            <person name="Ambacheew D."/>
            <person name="Muzemil S."/>
            <person name="Studholme D.J."/>
        </authorList>
    </citation>
    <scope>NUCLEOTIDE SEQUENCE [LARGE SCALE GENOMIC DNA]</scope>
</reference>
<organism evidence="2 3">
    <name type="scientific">Ensete ventricosum</name>
    <name type="common">Abyssinian banana</name>
    <name type="synonym">Musa ensete</name>
    <dbReference type="NCBI Taxonomy" id="4639"/>
    <lineage>
        <taxon>Eukaryota</taxon>
        <taxon>Viridiplantae</taxon>
        <taxon>Streptophyta</taxon>
        <taxon>Embryophyta</taxon>
        <taxon>Tracheophyta</taxon>
        <taxon>Spermatophyta</taxon>
        <taxon>Magnoliopsida</taxon>
        <taxon>Liliopsida</taxon>
        <taxon>Zingiberales</taxon>
        <taxon>Musaceae</taxon>
        <taxon>Ensete</taxon>
    </lineage>
</organism>
<protein>
    <submittedName>
        <fullName evidence="2">Uncharacterized protein</fullName>
    </submittedName>
</protein>
<name>A0A427AJC0_ENSVE</name>